<evidence type="ECO:0000313" key="3">
    <source>
        <dbReference type="EMBL" id="ABK78582.1"/>
    </source>
</evidence>
<dbReference type="HOGENOM" id="CLU_076368_1_1_2"/>
<organism evidence="3 4">
    <name type="scientific">Cenarchaeum symbiosum (strain A)</name>
    <dbReference type="NCBI Taxonomy" id="414004"/>
    <lineage>
        <taxon>Archaea</taxon>
        <taxon>Nitrososphaerota</taxon>
        <taxon>Candidatus Cenarchaeales</taxon>
        <taxon>Candidatus Cenarchaeaceae</taxon>
        <taxon>Candidatus Cenarchaeum</taxon>
    </lineage>
</organism>
<dbReference type="EMBL" id="DP000238">
    <property type="protein sequence ID" value="ABK78582.1"/>
    <property type="molecule type" value="Genomic_DNA"/>
</dbReference>
<sequence length="206" mass="21969">MGRGFALRWCKNHEVLVGSRDAARAEEAAKEYAGIAGQGTIRGGSNESIAAESDVLVLSIPYGNIDAVCPTVLAAAREDCVIISPIVPMRKTDAGFEFIPICDGTPPSYDLVAKHVKRREMLVSALHAVSEKKLVDTSRNLDYDVFVCGDGDAAVDTASGLIREMGGLRPLYLGPGSLSYLAEAATPLLLNIMVRNKIKNPGIKIV</sequence>
<gene>
    <name evidence="3" type="ordered locus">CENSYa_1977</name>
</gene>
<dbReference type="GO" id="GO:0005886">
    <property type="term" value="C:plasma membrane"/>
    <property type="evidence" value="ECO:0007669"/>
    <property type="project" value="TreeGrafter"/>
</dbReference>
<dbReference type="InterPro" id="IPR028939">
    <property type="entry name" value="P5C_Rdtase_cat_N"/>
</dbReference>
<dbReference type="EnsemblBacteria" id="ABK78582">
    <property type="protein sequence ID" value="ABK78582"/>
    <property type="gene ID" value="CENSYa_1977"/>
</dbReference>
<protein>
    <submittedName>
        <fullName evidence="3">Dinucleotide-binding enzyme</fullName>
    </submittedName>
</protein>
<dbReference type="InterPro" id="IPR051267">
    <property type="entry name" value="STEAP_metalloreductase"/>
</dbReference>
<dbReference type="STRING" id="414004.CENSYa_1977"/>
<dbReference type="PANTHER" id="PTHR14239:SF0">
    <property type="entry name" value="F420-DEPENDENT NADP REDUCTASE"/>
    <property type="match status" value="1"/>
</dbReference>
<dbReference type="GO" id="GO:0008823">
    <property type="term" value="F:cupric reductase (NADH) activity"/>
    <property type="evidence" value="ECO:0007669"/>
    <property type="project" value="TreeGrafter"/>
</dbReference>
<dbReference type="GO" id="GO:0015677">
    <property type="term" value="P:copper ion import"/>
    <property type="evidence" value="ECO:0007669"/>
    <property type="project" value="TreeGrafter"/>
</dbReference>
<dbReference type="Gene3D" id="3.40.50.720">
    <property type="entry name" value="NAD(P)-binding Rossmann-like Domain"/>
    <property type="match status" value="1"/>
</dbReference>
<keyword evidence="4" id="KW-1185">Reference proteome</keyword>
<name>A0RZ15_CENSY</name>
<dbReference type="Pfam" id="PF03807">
    <property type="entry name" value="F420_oxidored"/>
    <property type="match status" value="1"/>
</dbReference>
<dbReference type="KEGG" id="csy:CENSYa_1977"/>
<proteinExistence type="predicted"/>
<dbReference type="GO" id="GO:0052851">
    <property type="term" value="F:ferric-chelate reductase (NADPH) activity"/>
    <property type="evidence" value="ECO:0007669"/>
    <property type="project" value="TreeGrafter"/>
</dbReference>
<dbReference type="PANTHER" id="PTHR14239">
    <property type="entry name" value="DUDULIN-RELATED"/>
    <property type="match status" value="1"/>
</dbReference>
<keyword evidence="1" id="KW-0560">Oxidoreductase</keyword>
<evidence type="ECO:0000313" key="4">
    <source>
        <dbReference type="Proteomes" id="UP000000758"/>
    </source>
</evidence>
<dbReference type="Proteomes" id="UP000000758">
    <property type="component" value="Chromosome"/>
</dbReference>
<reference evidence="3 4" key="1">
    <citation type="journal article" date="2006" name="Proc. Natl. Acad. Sci. U.S.A.">
        <title>Genomic analysis of the uncultivated marine crenarchaeote Cenarchaeum symbiosum.</title>
        <authorList>
            <person name="Hallam S.J."/>
            <person name="Konstantinidis K.T."/>
            <person name="Putnam N."/>
            <person name="Schleper C."/>
            <person name="Watanabe Y."/>
            <person name="Sugahara J."/>
            <person name="Preston C."/>
            <person name="de la Torre J."/>
            <person name="Richardson P.M."/>
            <person name="DeLong E.F."/>
        </authorList>
    </citation>
    <scope>NUCLEOTIDE SEQUENCE [LARGE SCALE GENOMIC DNA]</scope>
    <source>
        <strain evidence="4">A</strain>
    </source>
</reference>
<dbReference type="InterPro" id="IPR036291">
    <property type="entry name" value="NAD(P)-bd_dom_sf"/>
</dbReference>
<evidence type="ECO:0000259" key="2">
    <source>
        <dbReference type="Pfam" id="PF03807"/>
    </source>
</evidence>
<dbReference type="SUPFAM" id="SSF51735">
    <property type="entry name" value="NAD(P)-binding Rossmann-fold domains"/>
    <property type="match status" value="1"/>
</dbReference>
<accession>A0RZ15</accession>
<dbReference type="AlphaFoldDB" id="A0RZ15"/>
<evidence type="ECO:0000256" key="1">
    <source>
        <dbReference type="ARBA" id="ARBA00023002"/>
    </source>
</evidence>
<feature type="domain" description="Pyrroline-5-carboxylate reductase catalytic N-terminal" evidence="2">
    <location>
        <begin position="1"/>
        <end position="87"/>
    </location>
</feature>